<dbReference type="PANTHER" id="PTHR12231:SF253">
    <property type="entry name" value="DPR-INTERACTING PROTEIN ETA, ISOFORM B-RELATED"/>
    <property type="match status" value="1"/>
</dbReference>
<dbReference type="EMBL" id="BPLR01019931">
    <property type="protein sequence ID" value="GIX73262.1"/>
    <property type="molecule type" value="Genomic_DNA"/>
</dbReference>
<keyword evidence="8" id="KW-1185">Reference proteome</keyword>
<feature type="region of interest" description="Disordered" evidence="5">
    <location>
        <begin position="149"/>
        <end position="183"/>
    </location>
</feature>
<dbReference type="Pfam" id="PF13927">
    <property type="entry name" value="Ig_3"/>
    <property type="match status" value="1"/>
</dbReference>
<evidence type="ECO:0000256" key="1">
    <source>
        <dbReference type="ARBA" id="ARBA00022729"/>
    </source>
</evidence>
<dbReference type="GO" id="GO:0043005">
    <property type="term" value="C:neuron projection"/>
    <property type="evidence" value="ECO:0007669"/>
    <property type="project" value="TreeGrafter"/>
</dbReference>
<dbReference type="InterPro" id="IPR003598">
    <property type="entry name" value="Ig_sub2"/>
</dbReference>
<dbReference type="InterPro" id="IPR051170">
    <property type="entry name" value="Neural/epithelial_adhesion"/>
</dbReference>
<comment type="caution">
    <text evidence="7">The sequence shown here is derived from an EMBL/GenBank/DDBJ whole genome shotgun (WGS) entry which is preliminary data.</text>
</comment>
<dbReference type="SUPFAM" id="SSF48726">
    <property type="entry name" value="Immunoglobulin"/>
    <property type="match status" value="1"/>
</dbReference>
<sequence>MVSRDDMAAYLCIASNGVAPSASKRIVLQVNFRPKIIVPHQRVGAAMGSDVTLECRLEASPSPLTSWIRSDGFMLFNNSKYEIVERQHGYKVDMKIKIRNVVESDFGSYKCLAKNTLAEKEGFIRLYKHNQRRKASEKNYTALMDESQEFLSDKKNRSPDSDSDEQDEAMPSSPSHGTSNSGEPYAVSASFSIVFVSTFFLWL</sequence>
<dbReference type="AlphaFoldDB" id="A0AAV4MLX8"/>
<name>A0AAV4MLX8_CAEEX</name>
<evidence type="ECO:0000256" key="3">
    <source>
        <dbReference type="ARBA" id="ARBA00023157"/>
    </source>
</evidence>
<dbReference type="Gene3D" id="2.60.40.10">
    <property type="entry name" value="Immunoglobulins"/>
    <property type="match status" value="1"/>
</dbReference>
<keyword evidence="1" id="KW-0732">Signal</keyword>
<protein>
    <submittedName>
        <fullName evidence="7">Lachesin</fullName>
    </submittedName>
</protein>
<evidence type="ECO:0000256" key="2">
    <source>
        <dbReference type="ARBA" id="ARBA00022737"/>
    </source>
</evidence>
<dbReference type="InterPro" id="IPR007110">
    <property type="entry name" value="Ig-like_dom"/>
</dbReference>
<feature type="domain" description="Ig-like" evidence="6">
    <location>
        <begin position="34"/>
        <end position="115"/>
    </location>
</feature>
<reference evidence="7 8" key="1">
    <citation type="submission" date="2021-06" db="EMBL/GenBank/DDBJ databases">
        <title>Caerostris extrusa draft genome.</title>
        <authorList>
            <person name="Kono N."/>
            <person name="Arakawa K."/>
        </authorList>
    </citation>
    <scope>NUCLEOTIDE SEQUENCE [LARGE SCALE GENOMIC DNA]</scope>
</reference>
<feature type="compositionally biased region" description="Basic and acidic residues" evidence="5">
    <location>
        <begin position="151"/>
        <end position="160"/>
    </location>
</feature>
<dbReference type="Proteomes" id="UP001054945">
    <property type="component" value="Unassembled WGS sequence"/>
</dbReference>
<dbReference type="FunFam" id="2.60.40.10:FF:000032">
    <property type="entry name" value="palladin isoform X1"/>
    <property type="match status" value="1"/>
</dbReference>
<evidence type="ECO:0000256" key="5">
    <source>
        <dbReference type="SAM" id="MobiDB-lite"/>
    </source>
</evidence>
<keyword evidence="2" id="KW-0677">Repeat</keyword>
<dbReference type="InterPro" id="IPR036179">
    <property type="entry name" value="Ig-like_dom_sf"/>
</dbReference>
<dbReference type="InterPro" id="IPR013783">
    <property type="entry name" value="Ig-like_fold"/>
</dbReference>
<proteinExistence type="predicted"/>
<evidence type="ECO:0000313" key="8">
    <source>
        <dbReference type="Proteomes" id="UP001054945"/>
    </source>
</evidence>
<feature type="compositionally biased region" description="Polar residues" evidence="5">
    <location>
        <begin position="172"/>
        <end position="182"/>
    </location>
</feature>
<gene>
    <name evidence="7" type="primary">LAC_10</name>
    <name evidence="7" type="ORF">CEXT_549391</name>
</gene>
<organism evidence="7 8">
    <name type="scientific">Caerostris extrusa</name>
    <name type="common">Bark spider</name>
    <name type="synonym">Caerostris bankana</name>
    <dbReference type="NCBI Taxonomy" id="172846"/>
    <lineage>
        <taxon>Eukaryota</taxon>
        <taxon>Metazoa</taxon>
        <taxon>Ecdysozoa</taxon>
        <taxon>Arthropoda</taxon>
        <taxon>Chelicerata</taxon>
        <taxon>Arachnida</taxon>
        <taxon>Araneae</taxon>
        <taxon>Araneomorphae</taxon>
        <taxon>Entelegynae</taxon>
        <taxon>Araneoidea</taxon>
        <taxon>Araneidae</taxon>
        <taxon>Caerostris</taxon>
    </lineage>
</organism>
<dbReference type="InterPro" id="IPR003599">
    <property type="entry name" value="Ig_sub"/>
</dbReference>
<dbReference type="SMART" id="SM00408">
    <property type="entry name" value="IGc2"/>
    <property type="match status" value="1"/>
</dbReference>
<dbReference type="SMART" id="SM00409">
    <property type="entry name" value="IG"/>
    <property type="match status" value="1"/>
</dbReference>
<evidence type="ECO:0000259" key="6">
    <source>
        <dbReference type="PROSITE" id="PS50835"/>
    </source>
</evidence>
<evidence type="ECO:0000313" key="7">
    <source>
        <dbReference type="EMBL" id="GIX73262.1"/>
    </source>
</evidence>
<accession>A0AAV4MLX8</accession>
<dbReference type="PANTHER" id="PTHR12231">
    <property type="entry name" value="CTX-RELATED TYPE I TRANSMEMBRANE PROTEIN"/>
    <property type="match status" value="1"/>
</dbReference>
<evidence type="ECO:0000256" key="4">
    <source>
        <dbReference type="ARBA" id="ARBA00023319"/>
    </source>
</evidence>
<keyword evidence="4" id="KW-0393">Immunoglobulin domain</keyword>
<dbReference type="PROSITE" id="PS50835">
    <property type="entry name" value="IG_LIKE"/>
    <property type="match status" value="1"/>
</dbReference>
<keyword evidence="3" id="KW-1015">Disulfide bond</keyword>